<proteinExistence type="predicted"/>
<protein>
    <submittedName>
        <fullName evidence="2">Uncharacterized protein</fullName>
    </submittedName>
</protein>
<organism evidence="1 2">
    <name type="scientific">Panagrolaimus sp. ES5</name>
    <dbReference type="NCBI Taxonomy" id="591445"/>
    <lineage>
        <taxon>Eukaryota</taxon>
        <taxon>Metazoa</taxon>
        <taxon>Ecdysozoa</taxon>
        <taxon>Nematoda</taxon>
        <taxon>Chromadorea</taxon>
        <taxon>Rhabditida</taxon>
        <taxon>Tylenchina</taxon>
        <taxon>Panagrolaimomorpha</taxon>
        <taxon>Panagrolaimoidea</taxon>
        <taxon>Panagrolaimidae</taxon>
        <taxon>Panagrolaimus</taxon>
    </lineage>
</organism>
<reference evidence="2" key="1">
    <citation type="submission" date="2022-11" db="UniProtKB">
        <authorList>
            <consortium name="WormBaseParasite"/>
        </authorList>
    </citation>
    <scope>IDENTIFICATION</scope>
</reference>
<accession>A0AC34GV30</accession>
<evidence type="ECO:0000313" key="1">
    <source>
        <dbReference type="Proteomes" id="UP000887579"/>
    </source>
</evidence>
<evidence type="ECO:0000313" key="2">
    <source>
        <dbReference type="WBParaSite" id="ES5_v2.g8776.t1"/>
    </source>
</evidence>
<dbReference type="Proteomes" id="UP000887579">
    <property type="component" value="Unplaced"/>
</dbReference>
<dbReference type="WBParaSite" id="ES5_v2.g8776.t1">
    <property type="protein sequence ID" value="ES5_v2.g8776.t1"/>
    <property type="gene ID" value="ES5_v2.g8776"/>
</dbReference>
<name>A0AC34GV30_9BILA</name>
<sequence>MSITQIQRNVKRFFESPPRNINRRVILALVVIIIFILYIFLASLTTPPSTPTEVCVIDHFDKHAGKQVDPTKTIVSFIGNGYIGMDVSAKSELMLISNDTVFESLKGLKPLVKLNLPFDKDAVLHFEPDPVDGMSKAVHCSIVEEKCVCVYEYVYAHRTKSNLLVQDIKITNPSLSALSIKFERGISADWEKQEISTVPVYYRTLDIQNQKIGVAVICSTLPNDIVVHQKREESFRFMCVVEQGVVSADAFATKRQLSTKAIQEFTEINSLHWNQVDTEHKDAWKDLNRASFNISFSKAPNALNADRIAVTKFALLSSVRAPLLEKTTAQNTKDHYKALMTKNELCYQGHSTLLTPSKLWQEWTSLEDVQNTIKIWMLTLKHRGCMHLVESGAHGIVQAFLLSLSAATFTHHHLEFSLDPADDLHRELHVDGLEFSPNSFVNITFDMDTDYRPLVRLSSSSDAILYACSGGCLDGPKKLTSLPIEFPLKITKPPSPILFISDDSQKLDHIKDTLHVIDVADAPKHLPERIAYHKHGENTGLPTIFWVILIFMLISFHLFLVKLLYSEWKNSSSVPYSKFSKKILLRQ</sequence>